<reference evidence="16 17" key="1">
    <citation type="submission" date="2019-03" db="EMBL/GenBank/DDBJ databases">
        <title>Genomic Encyclopedia of Type Strains, Phase IV (KMG-IV): sequencing the most valuable type-strain genomes for metagenomic binning, comparative biology and taxonomic classification.</title>
        <authorList>
            <person name="Goeker M."/>
        </authorList>
    </citation>
    <scope>NUCLEOTIDE SEQUENCE [LARGE SCALE GENOMIC DNA]</scope>
    <source>
        <strain evidence="16 17">DSM 24176</strain>
    </source>
</reference>
<evidence type="ECO:0000256" key="2">
    <source>
        <dbReference type="ARBA" id="ARBA00005025"/>
    </source>
</evidence>
<dbReference type="FunFam" id="3.40.50.970:FF:000007">
    <property type="entry name" value="Acetolactate synthase"/>
    <property type="match status" value="1"/>
</dbReference>
<keyword evidence="17" id="KW-1185">Reference proteome</keyword>
<dbReference type="InterPro" id="IPR011766">
    <property type="entry name" value="TPP_enzyme_TPP-bd"/>
</dbReference>
<comment type="caution">
    <text evidence="16">The sequence shown here is derived from an EMBL/GenBank/DDBJ whole genome shotgun (WGS) entry which is preliminary data.</text>
</comment>
<protein>
    <recommendedName>
        <fullName evidence="4 12">Acetolactate synthase</fullName>
        <ecNumber evidence="4 12">2.2.1.6</ecNumber>
    </recommendedName>
</protein>
<keyword evidence="7 12" id="KW-0479">Metal-binding</keyword>
<dbReference type="NCBIfam" id="TIGR00118">
    <property type="entry name" value="acolac_lg"/>
    <property type="match status" value="1"/>
</dbReference>
<dbReference type="GO" id="GO:0009099">
    <property type="term" value="P:L-valine biosynthetic process"/>
    <property type="evidence" value="ECO:0007669"/>
    <property type="project" value="UniProtKB-UniPathway"/>
</dbReference>
<dbReference type="Proteomes" id="UP000294545">
    <property type="component" value="Unassembled WGS sequence"/>
</dbReference>
<dbReference type="EMBL" id="SMGQ01000013">
    <property type="protein sequence ID" value="TCK92747.1"/>
    <property type="molecule type" value="Genomic_DNA"/>
</dbReference>
<dbReference type="GO" id="GO:0005948">
    <property type="term" value="C:acetolactate synthase complex"/>
    <property type="evidence" value="ECO:0007669"/>
    <property type="project" value="TreeGrafter"/>
</dbReference>
<feature type="domain" description="Thiamine pyrophosphate enzyme central" evidence="13">
    <location>
        <begin position="193"/>
        <end position="328"/>
    </location>
</feature>
<dbReference type="PANTHER" id="PTHR18968:SF13">
    <property type="entry name" value="ACETOLACTATE SYNTHASE CATALYTIC SUBUNIT, MITOCHONDRIAL"/>
    <property type="match status" value="1"/>
</dbReference>
<evidence type="ECO:0000256" key="7">
    <source>
        <dbReference type="ARBA" id="ARBA00022723"/>
    </source>
</evidence>
<evidence type="ECO:0000256" key="4">
    <source>
        <dbReference type="ARBA" id="ARBA00013145"/>
    </source>
</evidence>
<dbReference type="InterPro" id="IPR039368">
    <property type="entry name" value="AHAS_TPP"/>
</dbReference>
<evidence type="ECO:0000256" key="8">
    <source>
        <dbReference type="ARBA" id="ARBA00022842"/>
    </source>
</evidence>
<keyword evidence="5 12" id="KW-0028">Amino-acid biosynthesis</keyword>
<evidence type="ECO:0000256" key="11">
    <source>
        <dbReference type="ARBA" id="ARBA00048670"/>
    </source>
</evidence>
<keyword evidence="9 12" id="KW-0786">Thiamine pyrophosphate</keyword>
<organism evidence="16 17">
    <name type="scientific">Natranaerovirga hydrolytica</name>
    <dbReference type="NCBI Taxonomy" id="680378"/>
    <lineage>
        <taxon>Bacteria</taxon>
        <taxon>Bacillati</taxon>
        <taxon>Bacillota</taxon>
        <taxon>Clostridia</taxon>
        <taxon>Lachnospirales</taxon>
        <taxon>Natranaerovirgaceae</taxon>
        <taxon>Natranaerovirga</taxon>
    </lineage>
</organism>
<evidence type="ECO:0000256" key="1">
    <source>
        <dbReference type="ARBA" id="ARBA00004974"/>
    </source>
</evidence>
<dbReference type="EC" id="2.2.1.6" evidence="4 12"/>
<evidence type="ECO:0000256" key="12">
    <source>
        <dbReference type="RuleBase" id="RU003591"/>
    </source>
</evidence>
<keyword evidence="8 12" id="KW-0460">Magnesium</keyword>
<dbReference type="Pfam" id="PF02776">
    <property type="entry name" value="TPP_enzyme_N"/>
    <property type="match status" value="1"/>
</dbReference>
<evidence type="ECO:0000256" key="5">
    <source>
        <dbReference type="ARBA" id="ARBA00022605"/>
    </source>
</evidence>
<dbReference type="Gene3D" id="3.40.50.970">
    <property type="match status" value="2"/>
</dbReference>
<dbReference type="GO" id="GO:0009097">
    <property type="term" value="P:isoleucine biosynthetic process"/>
    <property type="evidence" value="ECO:0007669"/>
    <property type="project" value="UniProtKB-UniPathway"/>
</dbReference>
<dbReference type="CDD" id="cd02015">
    <property type="entry name" value="TPP_AHAS"/>
    <property type="match status" value="1"/>
</dbReference>
<sequence>MKITGAQLLIKLLKEEGVDTLFGYPGGYAINIFDELYNESNINVILPRHEQALIHAADGYARVTGKPGVCLVTSGPGATNTITGLATAYYDSVPLICITGQVPTTMIGTDAFQEADIFNMTRSVSKHNYYVKERKDLGRIIKEAFYVAQSGRPGPVVIDLPADIQKELGESEYIEDIKIDNYCAQPIMNEDEIAQAIKLINESEKPLFLVGGGLQNKESTEALYALVEKTKIPVVNTLMGLGVYPEKEELNLGMVGMHGCYSGNQGISNCDLLIAIGTRFNDRVTLKISEFAKRGKIIHIDIDASELNKRILADVTMNCDGKEFIKKLLEKEYDIHHKEWLETIKGYKTKDKILKKISESYKPKNIIKKLSDTFTNDIVTTDVGQQQMWTAQNYAFNKPKSFLTSGGMGTMGFGLPSALGAAIGKEGERVISISGDGGFQMNMQELATIAQLELPIIIIVFNNAYLGMVRQWQQLLYDKKYSSTCLKRRKSCPPSCNQPTKDCPEYLPNFLTIADAYHIENYKVTNMEELNSTLNNVKNINSKPVFIEIIIEQEDNVLPMVPSGSTLTEMILDE</sequence>
<evidence type="ECO:0000259" key="15">
    <source>
        <dbReference type="Pfam" id="PF02776"/>
    </source>
</evidence>
<dbReference type="InterPro" id="IPR012001">
    <property type="entry name" value="Thiamin_PyroP_enz_TPP-bd_dom"/>
</dbReference>
<dbReference type="OrthoDB" id="4494979at2"/>
<comment type="similarity">
    <text evidence="3 12">Belongs to the TPP enzyme family.</text>
</comment>
<dbReference type="Pfam" id="PF02775">
    <property type="entry name" value="TPP_enzyme_C"/>
    <property type="match status" value="1"/>
</dbReference>
<keyword evidence="10 12" id="KW-0100">Branched-chain amino acid biosynthesis</keyword>
<evidence type="ECO:0000256" key="10">
    <source>
        <dbReference type="ARBA" id="ARBA00023304"/>
    </source>
</evidence>
<dbReference type="InterPro" id="IPR012846">
    <property type="entry name" value="Acetolactate_synth_lsu"/>
</dbReference>
<dbReference type="PANTHER" id="PTHR18968">
    <property type="entry name" value="THIAMINE PYROPHOSPHATE ENZYMES"/>
    <property type="match status" value="1"/>
</dbReference>
<name>A0A4R1MJR1_9FIRM</name>
<evidence type="ECO:0000256" key="9">
    <source>
        <dbReference type="ARBA" id="ARBA00023052"/>
    </source>
</evidence>
<dbReference type="GO" id="GO:0003984">
    <property type="term" value="F:acetolactate synthase activity"/>
    <property type="evidence" value="ECO:0007669"/>
    <property type="project" value="UniProtKB-EC"/>
</dbReference>
<evidence type="ECO:0000256" key="6">
    <source>
        <dbReference type="ARBA" id="ARBA00022679"/>
    </source>
</evidence>
<feature type="domain" description="Thiamine pyrophosphate enzyme TPP-binding" evidence="14">
    <location>
        <begin position="382"/>
        <end position="549"/>
    </location>
</feature>
<dbReference type="UniPathway" id="UPA00049">
    <property type="reaction ID" value="UER00059"/>
</dbReference>
<dbReference type="InterPro" id="IPR012000">
    <property type="entry name" value="Thiamin_PyroP_enz_cen_dom"/>
</dbReference>
<accession>A0A4R1MJR1</accession>
<dbReference type="SUPFAM" id="SSF52518">
    <property type="entry name" value="Thiamin diphosphate-binding fold (THDP-binding)"/>
    <property type="match status" value="2"/>
</dbReference>
<dbReference type="FunFam" id="3.40.50.1220:FF:000008">
    <property type="entry name" value="Acetolactate synthase"/>
    <property type="match status" value="1"/>
</dbReference>
<feature type="domain" description="Thiamine pyrophosphate enzyme N-terminal TPP-binding" evidence="15">
    <location>
        <begin position="4"/>
        <end position="119"/>
    </location>
</feature>
<dbReference type="GO" id="GO:0000287">
    <property type="term" value="F:magnesium ion binding"/>
    <property type="evidence" value="ECO:0007669"/>
    <property type="project" value="UniProtKB-UniRule"/>
</dbReference>
<dbReference type="InterPro" id="IPR045229">
    <property type="entry name" value="TPP_enz"/>
</dbReference>
<proteinExistence type="inferred from homology"/>
<evidence type="ECO:0000259" key="13">
    <source>
        <dbReference type="Pfam" id="PF00205"/>
    </source>
</evidence>
<evidence type="ECO:0000259" key="14">
    <source>
        <dbReference type="Pfam" id="PF02775"/>
    </source>
</evidence>
<dbReference type="RefSeq" id="WP_132282606.1">
    <property type="nucleotide sequence ID" value="NZ_SMGQ01000013.1"/>
</dbReference>
<comment type="catalytic activity">
    <reaction evidence="11 12">
        <text>2 pyruvate + H(+) = (2S)-2-acetolactate + CO2</text>
        <dbReference type="Rhea" id="RHEA:25249"/>
        <dbReference type="ChEBI" id="CHEBI:15361"/>
        <dbReference type="ChEBI" id="CHEBI:15378"/>
        <dbReference type="ChEBI" id="CHEBI:16526"/>
        <dbReference type="ChEBI" id="CHEBI:58476"/>
        <dbReference type="EC" id="2.2.1.6"/>
    </reaction>
</comment>
<keyword evidence="6 12" id="KW-0808">Transferase</keyword>
<comment type="cofactor">
    <cofactor evidence="12">
        <name>Mg(2+)</name>
        <dbReference type="ChEBI" id="CHEBI:18420"/>
    </cofactor>
    <text evidence="12">Binds 1 Mg(2+) ion per subunit.</text>
</comment>
<dbReference type="GO" id="GO:0050660">
    <property type="term" value="F:flavin adenine dinucleotide binding"/>
    <property type="evidence" value="ECO:0007669"/>
    <property type="project" value="InterPro"/>
</dbReference>
<evidence type="ECO:0000313" key="17">
    <source>
        <dbReference type="Proteomes" id="UP000294545"/>
    </source>
</evidence>
<dbReference type="Gene3D" id="3.40.50.1220">
    <property type="entry name" value="TPP-binding domain"/>
    <property type="match status" value="1"/>
</dbReference>
<comment type="pathway">
    <text evidence="2 12">Amino-acid biosynthesis; L-valine biosynthesis; L-valine from pyruvate: step 1/4.</text>
</comment>
<evidence type="ECO:0000256" key="3">
    <source>
        <dbReference type="ARBA" id="ARBA00007812"/>
    </source>
</evidence>
<dbReference type="GO" id="GO:0030976">
    <property type="term" value="F:thiamine pyrophosphate binding"/>
    <property type="evidence" value="ECO:0007669"/>
    <property type="project" value="UniProtKB-UniRule"/>
</dbReference>
<comment type="cofactor">
    <cofactor evidence="12">
        <name>thiamine diphosphate</name>
        <dbReference type="ChEBI" id="CHEBI:58937"/>
    </cofactor>
    <text evidence="12">Binds 1 thiamine pyrophosphate per subunit.</text>
</comment>
<dbReference type="SUPFAM" id="SSF52467">
    <property type="entry name" value="DHS-like NAD/FAD-binding domain"/>
    <property type="match status" value="1"/>
</dbReference>
<dbReference type="UniPathway" id="UPA00047">
    <property type="reaction ID" value="UER00055"/>
</dbReference>
<comment type="pathway">
    <text evidence="1 12">Amino-acid biosynthesis; L-isoleucine biosynthesis; L-isoleucine from 2-oxobutanoate: step 1/4.</text>
</comment>
<dbReference type="Pfam" id="PF00205">
    <property type="entry name" value="TPP_enzyme_M"/>
    <property type="match status" value="1"/>
</dbReference>
<dbReference type="AlphaFoldDB" id="A0A4R1MJR1"/>
<dbReference type="InterPro" id="IPR029035">
    <property type="entry name" value="DHS-like_NAD/FAD-binding_dom"/>
</dbReference>
<dbReference type="InterPro" id="IPR029061">
    <property type="entry name" value="THDP-binding"/>
</dbReference>
<dbReference type="CDD" id="cd07035">
    <property type="entry name" value="TPP_PYR_POX_like"/>
    <property type="match status" value="1"/>
</dbReference>
<evidence type="ECO:0000313" key="16">
    <source>
        <dbReference type="EMBL" id="TCK92747.1"/>
    </source>
</evidence>
<gene>
    <name evidence="16" type="ORF">EDC19_1902</name>
</gene>